<feature type="signal peptide" evidence="3">
    <location>
        <begin position="1"/>
        <end position="20"/>
    </location>
</feature>
<dbReference type="EMBL" id="HBKN01012557">
    <property type="protein sequence ID" value="CAE2284573.1"/>
    <property type="molecule type" value="Transcribed_RNA"/>
</dbReference>
<keyword evidence="3" id="KW-0732">Signal</keyword>
<dbReference type="GO" id="GO:0016757">
    <property type="term" value="F:glycosyltransferase activity"/>
    <property type="evidence" value="ECO:0007669"/>
    <property type="project" value="InterPro"/>
</dbReference>
<dbReference type="AlphaFoldDB" id="A0A7S4K5G6"/>
<dbReference type="InterPro" id="IPR050587">
    <property type="entry name" value="GNT1/Glycosyltrans_8"/>
</dbReference>
<dbReference type="InterPro" id="IPR029044">
    <property type="entry name" value="Nucleotide-diphossugar_trans"/>
</dbReference>
<dbReference type="Pfam" id="PF00630">
    <property type="entry name" value="Filamin"/>
    <property type="match status" value="1"/>
</dbReference>
<dbReference type="Pfam" id="PF01501">
    <property type="entry name" value="Glyco_transf_8"/>
    <property type="match status" value="1"/>
</dbReference>
<accession>A0A7S4K5G6</accession>
<feature type="repeat" description="Filamin" evidence="1">
    <location>
        <begin position="160"/>
        <end position="253"/>
    </location>
</feature>
<dbReference type="Gene3D" id="2.60.40.10">
    <property type="entry name" value="Immunoglobulins"/>
    <property type="match status" value="1"/>
</dbReference>
<dbReference type="PROSITE" id="PS50194">
    <property type="entry name" value="FILAMIN_REPEAT"/>
    <property type="match status" value="1"/>
</dbReference>
<name>A0A7S4K5G6_GUITH</name>
<evidence type="ECO:0000256" key="3">
    <source>
        <dbReference type="SAM" id="SignalP"/>
    </source>
</evidence>
<dbReference type="InterPro" id="IPR017868">
    <property type="entry name" value="Filamin/ABP280_repeat-like"/>
</dbReference>
<reference evidence="4" key="1">
    <citation type="submission" date="2021-01" db="EMBL/GenBank/DDBJ databases">
        <authorList>
            <person name="Corre E."/>
            <person name="Pelletier E."/>
            <person name="Niang G."/>
            <person name="Scheremetjew M."/>
            <person name="Finn R."/>
            <person name="Kale V."/>
            <person name="Holt S."/>
            <person name="Cochrane G."/>
            <person name="Meng A."/>
            <person name="Brown T."/>
            <person name="Cohen L."/>
        </authorList>
    </citation>
    <scope>NUCLEOTIDE SEQUENCE</scope>
    <source>
        <strain evidence="4">CCMP 2712</strain>
    </source>
</reference>
<dbReference type="SUPFAM" id="SSF81296">
    <property type="entry name" value="E set domains"/>
    <property type="match status" value="1"/>
</dbReference>
<dbReference type="CDD" id="cd02537">
    <property type="entry name" value="GT8_Glycogenin"/>
    <property type="match status" value="1"/>
</dbReference>
<dbReference type="InterPro" id="IPR002495">
    <property type="entry name" value="Glyco_trans_8"/>
</dbReference>
<evidence type="ECO:0000256" key="2">
    <source>
        <dbReference type="SAM" id="MobiDB-lite"/>
    </source>
</evidence>
<protein>
    <submittedName>
        <fullName evidence="4">Uncharacterized protein</fullName>
    </submittedName>
</protein>
<feature type="compositionally biased region" description="Basic and acidic residues" evidence="2">
    <location>
        <begin position="119"/>
        <end position="147"/>
    </location>
</feature>
<dbReference type="InterPro" id="IPR013783">
    <property type="entry name" value="Ig-like_fold"/>
</dbReference>
<dbReference type="Gene3D" id="3.90.550.10">
    <property type="entry name" value="Spore Coat Polysaccharide Biosynthesis Protein SpsA, Chain A"/>
    <property type="match status" value="1"/>
</dbReference>
<dbReference type="InterPro" id="IPR001298">
    <property type="entry name" value="Filamin/ABP280_rpt"/>
</dbReference>
<dbReference type="SUPFAM" id="SSF53448">
    <property type="entry name" value="Nucleotide-diphospho-sugar transferases"/>
    <property type="match status" value="1"/>
</dbReference>
<organism evidence="4">
    <name type="scientific">Guillardia theta</name>
    <name type="common">Cryptophyte</name>
    <name type="synonym">Cryptomonas phi</name>
    <dbReference type="NCBI Taxonomy" id="55529"/>
    <lineage>
        <taxon>Eukaryota</taxon>
        <taxon>Cryptophyceae</taxon>
        <taxon>Pyrenomonadales</taxon>
        <taxon>Geminigeraceae</taxon>
        <taxon>Guillardia</taxon>
    </lineage>
</organism>
<evidence type="ECO:0000256" key="1">
    <source>
        <dbReference type="PROSITE-ProRule" id="PRU00087"/>
    </source>
</evidence>
<dbReference type="SMART" id="SM00557">
    <property type="entry name" value="IG_FLMN"/>
    <property type="match status" value="1"/>
</dbReference>
<dbReference type="PANTHER" id="PTHR11183">
    <property type="entry name" value="GLYCOGENIN SUBFAMILY MEMBER"/>
    <property type="match status" value="1"/>
</dbReference>
<evidence type="ECO:0000313" key="4">
    <source>
        <dbReference type="EMBL" id="CAE2284573.1"/>
    </source>
</evidence>
<gene>
    <name evidence="4" type="ORF">GTHE00462_LOCUS9763</name>
</gene>
<sequence>MRWLGTACLIVLCCWTPAMSGKIEILSPKDGARIDKSDPKGFALHVRVHDFSIPAEGHGKIFLDDEMIAVMEESEAYFEVGNLREIEAGVHAITLRLYDLDENMVGIESSSKFELISHGGEDPLKPADDPKRGRGDGVRQQSTREEDPCAMDLSKTTVSGLDRASAGISNEFTIFPRNRRGLLIHPEKCKRPLELTVVVIPAPLDHRMIRDEEGRYVCSWTSEYAGTVKVEIKYGKDGSRSEHVQGSPFTVEVRQMYTVFAEGPINPKPSPYNGHYLHSSRERHHHIPEVARGDPLVEGGDKKGIDELCSGRPQNGLMGRCAFVTMISSDSYLSGALTLLYSIRRTGSKIDFVGMVTKDGISPHTLNSLEKAGMILITVGRMKKQNIQDMSEERWNDNYTKLRLWQLPFERLVFLDCDMIVLQPLDHLFALKANFAAVPDAFHPCYLNTGFMFIRPHNDTFHAMATLIDEVSSEESEQTLVNHYYLDRYHVLHYTYNFAKHNVMSPTRFQIYVERYMDTVKVVHFLGVKPWMCSRDHDCMRHVSWYGGQSNMYLYDLWVSTRRLFSLLIPCLGGGPCSRKCASWRM</sequence>
<dbReference type="InterPro" id="IPR014756">
    <property type="entry name" value="Ig_E-set"/>
</dbReference>
<proteinExistence type="predicted"/>
<feature type="region of interest" description="Disordered" evidence="2">
    <location>
        <begin position="116"/>
        <end position="149"/>
    </location>
</feature>
<feature type="chain" id="PRO_5031253247" evidence="3">
    <location>
        <begin position="21"/>
        <end position="586"/>
    </location>
</feature>